<evidence type="ECO:0000256" key="1">
    <source>
        <dbReference type="ARBA" id="ARBA00008876"/>
    </source>
</evidence>
<protein>
    <submittedName>
        <fullName evidence="4">Fe-S type, tartrate/fumarate subfamily hydro-lyase subunit beta</fullName>
    </submittedName>
</protein>
<dbReference type="SUPFAM" id="SSF117457">
    <property type="entry name" value="FumA C-terminal domain-like"/>
    <property type="match status" value="1"/>
</dbReference>
<dbReference type="Proteomes" id="UP000037175">
    <property type="component" value="Unassembled WGS sequence"/>
</dbReference>
<dbReference type="AlphaFoldDB" id="A0A0L6W5V0"/>
<dbReference type="PANTHER" id="PTHR43351">
    <property type="entry name" value="L(+)-TARTRATE DEHYDRATASE SUBUNIT BETA"/>
    <property type="match status" value="1"/>
</dbReference>
<dbReference type="InterPro" id="IPR004647">
    <property type="entry name" value="Fe-S_hydro-lyase_TtdB-typ_cat"/>
</dbReference>
<evidence type="ECO:0000259" key="3">
    <source>
        <dbReference type="Pfam" id="PF05683"/>
    </source>
</evidence>
<reference evidence="5" key="1">
    <citation type="submission" date="2015-07" db="EMBL/GenBank/DDBJ databases">
        <title>Complete Genome of Thermincola ferriacetica strain Z-0001T.</title>
        <authorList>
            <person name="Lusk B."/>
            <person name="Badalamenti J.P."/>
            <person name="Parameswaran P."/>
            <person name="Bond D.R."/>
            <person name="Torres C.I."/>
        </authorList>
    </citation>
    <scope>NUCLEOTIDE SEQUENCE [LARGE SCALE GENOMIC DNA]</scope>
    <source>
        <strain evidence="5">Z-0001</strain>
    </source>
</reference>
<dbReference type="EMBL" id="LGTE01000002">
    <property type="protein sequence ID" value="KNZ70851.1"/>
    <property type="molecule type" value="Genomic_DNA"/>
</dbReference>
<name>A0A0L6W5V0_9FIRM</name>
<evidence type="ECO:0000313" key="5">
    <source>
        <dbReference type="Proteomes" id="UP000037175"/>
    </source>
</evidence>
<gene>
    <name evidence="4" type="ORF">Tfer_0531</name>
</gene>
<dbReference type="NCBIfam" id="TIGR00723">
    <property type="entry name" value="ttdB_fumA_fumB"/>
    <property type="match status" value="1"/>
</dbReference>
<dbReference type="PATRIC" id="fig|281456.6.peg.562"/>
<dbReference type="RefSeq" id="WP_052216746.1">
    <property type="nucleotide sequence ID" value="NZ_LGTE01000002.1"/>
</dbReference>
<keyword evidence="2 4" id="KW-0456">Lyase</keyword>
<dbReference type="GO" id="GO:0016836">
    <property type="term" value="F:hydro-lyase activity"/>
    <property type="evidence" value="ECO:0007669"/>
    <property type="project" value="InterPro"/>
</dbReference>
<sequence length="189" mass="20536">MGTIYLSTPLTTEKVEKLRAGDRVYISGTIITGRDAAHKRLIETIQSGSELPINLASQIIYYVGPTPARPGEVIGSAGPTTSGRMDPYTPILLEKGLKGMIGKGSRSKEVKDAIRKYKAVYFASIGGAAALAAQQIKNARVLLYPELGPEAIYEFEVEDFPVIVVNDCYGGDLYIDGIKKYHRILNADI</sequence>
<comment type="caution">
    <text evidence="4">The sequence shown here is derived from an EMBL/GenBank/DDBJ whole genome shotgun (WGS) entry which is preliminary data.</text>
</comment>
<keyword evidence="5" id="KW-1185">Reference proteome</keyword>
<dbReference type="PANTHER" id="PTHR43351:SF2">
    <property type="entry name" value="L(+)-TARTRATE DEHYDRATASE SUBUNIT BETA-RELATED"/>
    <property type="match status" value="1"/>
</dbReference>
<accession>A0A0L6W5V0</accession>
<organism evidence="4 5">
    <name type="scientific">Thermincola ferriacetica</name>
    <dbReference type="NCBI Taxonomy" id="281456"/>
    <lineage>
        <taxon>Bacteria</taxon>
        <taxon>Bacillati</taxon>
        <taxon>Bacillota</taxon>
        <taxon>Clostridia</taxon>
        <taxon>Eubacteriales</taxon>
        <taxon>Thermincolaceae</taxon>
        <taxon>Thermincola</taxon>
    </lineage>
</organism>
<evidence type="ECO:0000256" key="2">
    <source>
        <dbReference type="ARBA" id="ARBA00023239"/>
    </source>
</evidence>
<evidence type="ECO:0000313" key="4">
    <source>
        <dbReference type="EMBL" id="KNZ70851.1"/>
    </source>
</evidence>
<dbReference type="NCBIfam" id="NF005310">
    <property type="entry name" value="PRK06842.1"/>
    <property type="match status" value="1"/>
</dbReference>
<comment type="similarity">
    <text evidence="1">Belongs to the class-I fumarase family.</text>
</comment>
<dbReference type="Gene3D" id="3.20.130.10">
    <property type="entry name" value="Fe-S hydro-lyase, tartrate dehydratase beta-type, catalytic domain"/>
    <property type="match status" value="1"/>
</dbReference>
<dbReference type="InterPro" id="IPR036660">
    <property type="entry name" value="Fe-S_hydroAse_TtdB_cat_sf"/>
</dbReference>
<proteinExistence type="inferred from homology"/>
<dbReference type="Pfam" id="PF05683">
    <property type="entry name" value="Fumerase_C"/>
    <property type="match status" value="1"/>
</dbReference>
<feature type="domain" description="Fe-S hydro-lyase tartrate dehydratase beta-type catalytic" evidence="3">
    <location>
        <begin position="4"/>
        <end position="175"/>
    </location>
</feature>